<sequence length="242" mass="27327">MKAMILCAGLGTRLRPWTLSHPKALVPVGGVPMLERVIDKLRSQGFDYIVVNVHHFPEQIVDFLRQRDLGVKIAVSDESDRLLDTGGAIMKAEELLRFSDGPVLVHNVDILSDADLRGLMQRHIDSGADSTLLVSPRDSSRKLIFDESMRLRGWHHLEKDVYRPECYSKSCFDREYAFSGIHVVGAGVLEEMHRIEGDERFSIIDFLLSPENKCEIRGYVQESLQLIDIGKPATLSQAQLIF</sequence>
<evidence type="ECO:0000313" key="1">
    <source>
        <dbReference type="EMBL" id="TGY76458.1"/>
    </source>
</evidence>
<gene>
    <name evidence="1" type="ORF">E5331_18090</name>
</gene>
<dbReference type="Proteomes" id="UP000306319">
    <property type="component" value="Unassembled WGS sequence"/>
</dbReference>
<proteinExistence type="predicted"/>
<comment type="caution">
    <text evidence="1">The sequence shown here is derived from an EMBL/GenBank/DDBJ whole genome shotgun (WGS) entry which is preliminary data.</text>
</comment>
<keyword evidence="2" id="KW-1185">Reference proteome</keyword>
<accession>A0AC61RFC0</accession>
<organism evidence="1 2">
    <name type="scientific">Lepagella muris</name>
    <dbReference type="NCBI Taxonomy" id="3032870"/>
    <lineage>
        <taxon>Bacteria</taxon>
        <taxon>Pseudomonadati</taxon>
        <taxon>Bacteroidota</taxon>
        <taxon>Bacteroidia</taxon>
        <taxon>Bacteroidales</taxon>
        <taxon>Muribaculaceae</taxon>
        <taxon>Lepagella</taxon>
    </lineage>
</organism>
<name>A0AC61RFC0_9BACT</name>
<reference evidence="1" key="1">
    <citation type="submission" date="2019-04" db="EMBL/GenBank/DDBJ databases">
        <title>Microbes associate with the intestines of laboratory mice.</title>
        <authorList>
            <person name="Navarre W."/>
            <person name="Wong E."/>
            <person name="Huang K."/>
            <person name="Tropini C."/>
            <person name="Ng K."/>
            <person name="Yu B."/>
        </authorList>
    </citation>
    <scope>NUCLEOTIDE SEQUENCE</scope>
    <source>
        <strain evidence="1">NM04_E33</strain>
    </source>
</reference>
<dbReference type="EMBL" id="SRYB01000040">
    <property type="protein sequence ID" value="TGY76458.1"/>
    <property type="molecule type" value="Genomic_DNA"/>
</dbReference>
<protein>
    <submittedName>
        <fullName evidence="1">Nucleotidyltransferase family protein</fullName>
    </submittedName>
</protein>
<evidence type="ECO:0000313" key="2">
    <source>
        <dbReference type="Proteomes" id="UP000306319"/>
    </source>
</evidence>